<sequence>MAGQNNRGSGQAIQAIQGAQPFIRKKLAISQKKSSPRQKKQLAGQRDTQKLIAAKAEMKKRALEFDFSTLRQHPVLTIEKTDDNVQMIIDLDFFQSESAPGIGALLEVLDDYAAIISNVTILIKAPKYHFDVATYNGRAYNVARVINKLNTFNLTQVEVIARLNSHNTFEQLKLAAGAYDLKLCNWTLAYELCGRKGKWEVEIGSVYERKLRGVYRKDFLKQH</sequence>
<organism evidence="1 2">
    <name type="scientific">Sclerotinia nivalis</name>
    <dbReference type="NCBI Taxonomy" id="352851"/>
    <lineage>
        <taxon>Eukaryota</taxon>
        <taxon>Fungi</taxon>
        <taxon>Dikarya</taxon>
        <taxon>Ascomycota</taxon>
        <taxon>Pezizomycotina</taxon>
        <taxon>Leotiomycetes</taxon>
        <taxon>Helotiales</taxon>
        <taxon>Sclerotiniaceae</taxon>
        <taxon>Sclerotinia</taxon>
    </lineage>
</organism>
<reference evidence="1" key="1">
    <citation type="submission" date="2022-11" db="EMBL/GenBank/DDBJ databases">
        <title>Genome Resource of Sclerotinia nivalis Strain SnTB1, a Plant Pathogen Isolated from American Ginseng.</title>
        <authorList>
            <person name="Fan S."/>
        </authorList>
    </citation>
    <scope>NUCLEOTIDE SEQUENCE</scope>
    <source>
        <strain evidence="1">SnTB1</strain>
    </source>
</reference>
<gene>
    <name evidence="1" type="ORF">OCU04_005266</name>
</gene>
<dbReference type="OrthoDB" id="3515398at2759"/>
<dbReference type="AlphaFoldDB" id="A0A9X0DL13"/>
<dbReference type="EMBL" id="JAPEIS010000005">
    <property type="protein sequence ID" value="KAJ8066180.1"/>
    <property type="molecule type" value="Genomic_DNA"/>
</dbReference>
<comment type="caution">
    <text evidence="1">The sequence shown here is derived from an EMBL/GenBank/DDBJ whole genome shotgun (WGS) entry which is preliminary data.</text>
</comment>
<evidence type="ECO:0000313" key="2">
    <source>
        <dbReference type="Proteomes" id="UP001152300"/>
    </source>
</evidence>
<keyword evidence="2" id="KW-1185">Reference proteome</keyword>
<evidence type="ECO:0000313" key="1">
    <source>
        <dbReference type="EMBL" id="KAJ8066180.1"/>
    </source>
</evidence>
<proteinExistence type="predicted"/>
<name>A0A9X0DL13_9HELO</name>
<protein>
    <submittedName>
        <fullName evidence="1">Uncharacterized protein</fullName>
    </submittedName>
</protein>
<dbReference type="Proteomes" id="UP001152300">
    <property type="component" value="Unassembled WGS sequence"/>
</dbReference>
<accession>A0A9X0DL13</accession>